<dbReference type="InterPro" id="IPR002646">
    <property type="entry name" value="PolA_pol_head_dom"/>
</dbReference>
<protein>
    <submittedName>
        <fullName evidence="14">Uncharacterized protein</fullName>
    </submittedName>
</protein>
<evidence type="ECO:0000259" key="10">
    <source>
        <dbReference type="Pfam" id="PF01743"/>
    </source>
</evidence>
<dbReference type="InterPro" id="IPR050124">
    <property type="entry name" value="tRNA_CCA-adding_enzyme"/>
</dbReference>
<feature type="domain" description="HD" evidence="11">
    <location>
        <begin position="238"/>
        <end position="352"/>
    </location>
</feature>
<evidence type="ECO:0000256" key="9">
    <source>
        <dbReference type="RuleBase" id="RU003953"/>
    </source>
</evidence>
<dbReference type="GO" id="GO:0003723">
    <property type="term" value="F:RNA binding"/>
    <property type="evidence" value="ECO:0007669"/>
    <property type="project" value="UniProtKB-KW"/>
</dbReference>
<comment type="caution">
    <text evidence="14">The sequence shown here is derived from an EMBL/GenBank/DDBJ whole genome shotgun (WGS) entry which is preliminary data.</text>
</comment>
<proteinExistence type="inferred from homology"/>
<keyword evidence="4" id="KW-0548">Nucleotidyltransferase</keyword>
<sequence length="481" mass="55741">MNKLIKKINDLSKDFDVYAVGGFSRDLLLKRNLNDIDLVVSRNALKYSKKIADAFKSKLITLNDASKTYRIMLKDNIVANIDISLFNGKTIEHDLQNRDFTINAIAFNLKHFENFKKHIIFSDRNTLRDLKSKTVNTVSAESFKTDPLRMLRAFRFTAELNFKISPKTFEQITKNAKLIRQSAPERIKNEFFRVLSVKNSAVLIKDMDSCGLLSEIFAEIKKMKKSRRKYYYHPRGLFQHSFETVESSENILNNLKKYFPENYANMQKHFDDNATFSERITRESLLKFAALFHDSAKPETAKFKNGKMRFLGHEELGAEKVKGIMFSLKSGKNDIETAAFLVSNHMRPSTLTRNNIVTKKAALKFFRDIGENTPDLLVLSMSDWHSYKNLKVFSSKELKFQEKSVRELLKYYYELKNAEPLPKIIDGNIIMKKFNLKPGPWIGELLNFAAEAQLESKISNTDEALKIVFSKLTHIKKKYKL</sequence>
<comment type="similarity">
    <text evidence="9">Belongs to the tRNA nucleotidyltransferase/poly(A) polymerase family.</text>
</comment>
<evidence type="ECO:0000313" key="15">
    <source>
        <dbReference type="Proteomes" id="UP000095237"/>
    </source>
</evidence>
<reference evidence="14 15" key="1">
    <citation type="submission" date="2015-11" db="EMBL/GenBank/DDBJ databases">
        <title>Evidence for parallel genomic evolution in an endosymbiosis of termite gut flagellates.</title>
        <authorList>
            <person name="Zheng H."/>
        </authorList>
    </citation>
    <scope>NUCLEOTIDE SEQUENCE [LARGE SCALE GENOMIC DNA]</scope>
    <source>
        <strain evidence="14 15">CET450</strain>
    </source>
</reference>
<keyword evidence="7" id="KW-0460">Magnesium</keyword>
<evidence type="ECO:0000256" key="1">
    <source>
        <dbReference type="ARBA" id="ARBA00001946"/>
    </source>
</evidence>
<dbReference type="Gene3D" id="1.10.3090.10">
    <property type="entry name" value="cca-adding enzyme, domain 2"/>
    <property type="match status" value="1"/>
</dbReference>
<dbReference type="GO" id="GO:0046872">
    <property type="term" value="F:metal ion binding"/>
    <property type="evidence" value="ECO:0007669"/>
    <property type="project" value="UniProtKB-KW"/>
</dbReference>
<dbReference type="NCBIfam" id="TIGR00277">
    <property type="entry name" value="HDIG"/>
    <property type="match status" value="1"/>
</dbReference>
<evidence type="ECO:0000256" key="8">
    <source>
        <dbReference type="ARBA" id="ARBA00022884"/>
    </source>
</evidence>
<evidence type="ECO:0000256" key="3">
    <source>
        <dbReference type="ARBA" id="ARBA00022694"/>
    </source>
</evidence>
<keyword evidence="15" id="KW-1185">Reference proteome</keyword>
<dbReference type="InterPro" id="IPR043519">
    <property type="entry name" value="NT_sf"/>
</dbReference>
<feature type="domain" description="tRNA nucleotidyltransferase/poly(A) polymerase RNA and SrmB- binding" evidence="12">
    <location>
        <begin position="161"/>
        <end position="221"/>
    </location>
</feature>
<dbReference type="InterPro" id="IPR006674">
    <property type="entry name" value="HD_domain"/>
</dbReference>
<keyword evidence="8 9" id="KW-0694">RNA-binding</keyword>
<dbReference type="Pfam" id="PF01966">
    <property type="entry name" value="HD"/>
    <property type="match status" value="1"/>
</dbReference>
<evidence type="ECO:0000256" key="2">
    <source>
        <dbReference type="ARBA" id="ARBA00022679"/>
    </source>
</evidence>
<evidence type="ECO:0000256" key="6">
    <source>
        <dbReference type="ARBA" id="ARBA00022741"/>
    </source>
</evidence>
<organism evidence="14 15">
    <name type="scientific">Endomicrobium trichonymphae</name>
    <dbReference type="NCBI Taxonomy" id="1408204"/>
    <lineage>
        <taxon>Bacteria</taxon>
        <taxon>Pseudomonadati</taxon>
        <taxon>Elusimicrobiota</taxon>
        <taxon>Endomicrobiia</taxon>
        <taxon>Endomicrobiales</taxon>
        <taxon>Endomicrobiaceae</taxon>
        <taxon>Candidatus Endomicrobiellum</taxon>
    </lineage>
</organism>
<dbReference type="InterPro" id="IPR006675">
    <property type="entry name" value="HDIG_dom"/>
</dbReference>
<dbReference type="Proteomes" id="UP000095237">
    <property type="component" value="Unassembled WGS sequence"/>
</dbReference>
<dbReference type="PANTHER" id="PTHR47545">
    <property type="entry name" value="MULTIFUNCTIONAL CCA PROTEIN"/>
    <property type="match status" value="1"/>
</dbReference>
<evidence type="ECO:0000256" key="5">
    <source>
        <dbReference type="ARBA" id="ARBA00022723"/>
    </source>
</evidence>
<dbReference type="Pfam" id="PF01743">
    <property type="entry name" value="PolyA_pol"/>
    <property type="match status" value="1"/>
</dbReference>
<dbReference type="Gene3D" id="3.30.460.10">
    <property type="entry name" value="Beta Polymerase, domain 2"/>
    <property type="match status" value="1"/>
</dbReference>
<dbReference type="SUPFAM" id="SSF81891">
    <property type="entry name" value="Poly A polymerase C-terminal region-like"/>
    <property type="match status" value="1"/>
</dbReference>
<dbReference type="GO" id="GO:0008033">
    <property type="term" value="P:tRNA processing"/>
    <property type="evidence" value="ECO:0007669"/>
    <property type="project" value="UniProtKB-KW"/>
</dbReference>
<gene>
    <name evidence="14" type="ORF">ATZ36_01110</name>
</gene>
<evidence type="ECO:0000256" key="7">
    <source>
        <dbReference type="ARBA" id="ARBA00022842"/>
    </source>
</evidence>
<evidence type="ECO:0000313" key="14">
    <source>
        <dbReference type="EMBL" id="OEG70424.1"/>
    </source>
</evidence>
<dbReference type="Gene3D" id="1.10.246.80">
    <property type="match status" value="1"/>
</dbReference>
<dbReference type="GO" id="GO:0016779">
    <property type="term" value="F:nucleotidyltransferase activity"/>
    <property type="evidence" value="ECO:0007669"/>
    <property type="project" value="UniProtKB-KW"/>
</dbReference>
<keyword evidence="5" id="KW-0479">Metal-binding</keyword>
<dbReference type="SUPFAM" id="SSF81301">
    <property type="entry name" value="Nucleotidyltransferase"/>
    <property type="match status" value="1"/>
</dbReference>
<name>A0A1E5IJ21_ENDTX</name>
<dbReference type="EMBL" id="LNVX01000344">
    <property type="protein sequence ID" value="OEG70424.1"/>
    <property type="molecule type" value="Genomic_DNA"/>
</dbReference>
<evidence type="ECO:0000259" key="12">
    <source>
        <dbReference type="Pfam" id="PF12627"/>
    </source>
</evidence>
<feature type="domain" description="Poly A polymerase head" evidence="10">
    <location>
        <begin position="17"/>
        <end position="133"/>
    </location>
</feature>
<dbReference type="InterPro" id="IPR032810">
    <property type="entry name" value="CCA-adding_enz_C"/>
</dbReference>
<keyword evidence="2 9" id="KW-0808">Transferase</keyword>
<dbReference type="Pfam" id="PF12627">
    <property type="entry name" value="PolyA_pol_RNAbd"/>
    <property type="match status" value="1"/>
</dbReference>
<evidence type="ECO:0000259" key="11">
    <source>
        <dbReference type="Pfam" id="PF01966"/>
    </source>
</evidence>
<evidence type="ECO:0000256" key="4">
    <source>
        <dbReference type="ARBA" id="ARBA00022695"/>
    </source>
</evidence>
<keyword evidence="3" id="KW-0819">tRNA processing</keyword>
<dbReference type="InterPro" id="IPR032828">
    <property type="entry name" value="PolyA_RNA-bd"/>
</dbReference>
<dbReference type="AlphaFoldDB" id="A0A1E5IJ21"/>
<feature type="domain" description="CCA-adding enzyme C-terminal" evidence="13">
    <location>
        <begin position="401"/>
        <end position="465"/>
    </location>
</feature>
<accession>A0A1E5IJ21</accession>
<dbReference type="Pfam" id="PF13735">
    <property type="entry name" value="tRNA_NucTran2_2"/>
    <property type="match status" value="1"/>
</dbReference>
<comment type="cofactor">
    <cofactor evidence="1">
        <name>Mg(2+)</name>
        <dbReference type="ChEBI" id="CHEBI:18420"/>
    </cofactor>
</comment>
<evidence type="ECO:0000259" key="13">
    <source>
        <dbReference type="Pfam" id="PF13735"/>
    </source>
</evidence>
<keyword evidence="6" id="KW-0547">Nucleotide-binding</keyword>
<dbReference type="GO" id="GO:0000166">
    <property type="term" value="F:nucleotide binding"/>
    <property type="evidence" value="ECO:0007669"/>
    <property type="project" value="UniProtKB-KW"/>
</dbReference>